<protein>
    <submittedName>
        <fullName evidence="1">Uncharacterized protein</fullName>
    </submittedName>
</protein>
<name>A0A1K1LFM6_9BACT</name>
<dbReference type="Proteomes" id="UP000186323">
    <property type="component" value="Chromosome I"/>
</dbReference>
<organism evidence="1 2">
    <name type="scientific">Desulfovibrio piger</name>
    <dbReference type="NCBI Taxonomy" id="901"/>
    <lineage>
        <taxon>Bacteria</taxon>
        <taxon>Pseudomonadati</taxon>
        <taxon>Thermodesulfobacteriota</taxon>
        <taxon>Desulfovibrionia</taxon>
        <taxon>Desulfovibrionales</taxon>
        <taxon>Desulfovibrionaceae</taxon>
        <taxon>Desulfovibrio</taxon>
    </lineage>
</organism>
<proteinExistence type="predicted"/>
<dbReference type="KEGG" id="dpg:DESPIGER_0355"/>
<evidence type="ECO:0000313" key="2">
    <source>
        <dbReference type="Proteomes" id="UP000186323"/>
    </source>
</evidence>
<dbReference type="EMBL" id="LT630450">
    <property type="protein sequence ID" value="SFV72246.1"/>
    <property type="molecule type" value="Genomic_DNA"/>
</dbReference>
<accession>A0A1K1LFM6</accession>
<sequence>MAQHGPGRVMACMKYGGPQWSGDLEKYFFQKKVITGEKR</sequence>
<gene>
    <name evidence="1" type="ORF">DESPIGER_0355</name>
</gene>
<evidence type="ECO:0000313" key="1">
    <source>
        <dbReference type="EMBL" id="SFV72246.1"/>
    </source>
</evidence>
<reference evidence="2" key="1">
    <citation type="submission" date="2016-10" db="EMBL/GenBank/DDBJ databases">
        <authorList>
            <person name="Wegmann U."/>
        </authorList>
    </citation>
    <scope>NUCLEOTIDE SEQUENCE [LARGE SCALE GENOMIC DNA]</scope>
</reference>
<dbReference type="AlphaFoldDB" id="A0A1K1LFM6"/>
<keyword evidence="2" id="KW-1185">Reference proteome</keyword>